<accession>G3J0F2</accession>
<dbReference type="EMBL" id="JH109153">
    <property type="protein sequence ID" value="EGW20674.1"/>
    <property type="molecule type" value="Genomic_DNA"/>
</dbReference>
<dbReference type="Proteomes" id="UP000004664">
    <property type="component" value="Unassembled WGS sequence"/>
</dbReference>
<dbReference type="PANTHER" id="PTHR43236">
    <property type="entry name" value="ANTITOXIN HIGA1"/>
    <property type="match status" value="1"/>
</dbReference>
<feature type="domain" description="IrrE N-terminal-like" evidence="1">
    <location>
        <begin position="37"/>
        <end position="161"/>
    </location>
</feature>
<dbReference type="Pfam" id="PF06114">
    <property type="entry name" value="Peptidase_M78"/>
    <property type="match status" value="1"/>
</dbReference>
<evidence type="ECO:0000259" key="1">
    <source>
        <dbReference type="Pfam" id="PF06114"/>
    </source>
</evidence>
<sequence>MNTFILSDNGKPNHKAVEILTKYWDGVLPIDPAAIAAKMGITVIPVSSRGYSGKAYQVNNQSVIEYDQTEFLLRQRFTIAHELGHHVLSHTDNGHQFRDEANKFSFNISIPEETQANKFAAELLAPEIAIKHFVFKEKINSLTQLAELFSVSTVVMKYRLTNLGLL</sequence>
<protein>
    <recommendedName>
        <fullName evidence="1">IrrE N-terminal-like domain-containing protein</fullName>
    </recommendedName>
</protein>
<dbReference type="HOGENOM" id="CLU_3374629_0_0_6"/>
<reference evidence="2 3" key="1">
    <citation type="submission" date="2011-06" db="EMBL/GenBank/DDBJ databases">
        <title>Genomic sequence of Methylobacter tundripaludum SV96.</title>
        <authorList>
            <consortium name="US DOE Joint Genome Institute"/>
            <person name="Lucas S."/>
            <person name="Han J."/>
            <person name="Lapidus A."/>
            <person name="Cheng J.-F."/>
            <person name="Goodwin L."/>
            <person name="Pitluck S."/>
            <person name="Held B."/>
            <person name="Detter J.C."/>
            <person name="Han C."/>
            <person name="Tapia R."/>
            <person name="Land M."/>
            <person name="Hauser L."/>
            <person name="Kyrpides N."/>
            <person name="Ivanova N."/>
            <person name="Ovchinnikova G."/>
            <person name="Pagani I."/>
            <person name="Klotz M.G."/>
            <person name="Dispirito A.A."/>
            <person name="Murrell J.C."/>
            <person name="Dunfield P."/>
            <person name="Kalyuzhnaya M.G."/>
            <person name="Svenning M."/>
            <person name="Trotsenko Y.A."/>
            <person name="Stein L.Y."/>
            <person name="Woyke T."/>
        </authorList>
    </citation>
    <scope>NUCLEOTIDE SEQUENCE [LARGE SCALE GENOMIC DNA]</scope>
    <source>
        <strain evidence="3">ATCC BAA-1195 / DSM 17260 / SV96</strain>
    </source>
</reference>
<evidence type="ECO:0000313" key="3">
    <source>
        <dbReference type="Proteomes" id="UP000004664"/>
    </source>
</evidence>
<dbReference type="PANTHER" id="PTHR43236:SF2">
    <property type="entry name" value="BLL0069 PROTEIN"/>
    <property type="match status" value="1"/>
</dbReference>
<keyword evidence="3" id="KW-1185">Reference proteome</keyword>
<proteinExistence type="predicted"/>
<dbReference type="AlphaFoldDB" id="G3J0F2"/>
<organism evidence="2 3">
    <name type="scientific">Methylobacter tundripaludum (strain ATCC BAA-1195 / DSM 17260 / SV96)</name>
    <dbReference type="NCBI Taxonomy" id="697282"/>
    <lineage>
        <taxon>Bacteria</taxon>
        <taxon>Pseudomonadati</taxon>
        <taxon>Pseudomonadota</taxon>
        <taxon>Gammaproteobacteria</taxon>
        <taxon>Methylococcales</taxon>
        <taxon>Methylococcaceae</taxon>
        <taxon>Methylobacter</taxon>
    </lineage>
</organism>
<dbReference type="InterPro" id="IPR010359">
    <property type="entry name" value="IrrE_HExxH"/>
</dbReference>
<dbReference type="Gene3D" id="1.10.10.2910">
    <property type="match status" value="1"/>
</dbReference>
<name>G3J0F2_METTV</name>
<evidence type="ECO:0000313" key="2">
    <source>
        <dbReference type="EMBL" id="EGW20674.1"/>
    </source>
</evidence>
<dbReference type="eggNOG" id="COG2856">
    <property type="taxonomic scope" value="Bacteria"/>
</dbReference>
<dbReference type="InterPro" id="IPR052345">
    <property type="entry name" value="Rad_response_metalloprotease"/>
</dbReference>
<gene>
    <name evidence="2" type="ORF">Mettu_3823</name>
</gene>